<dbReference type="Pfam" id="PF07817">
    <property type="entry name" value="GLE1"/>
    <property type="match status" value="1"/>
</dbReference>
<keyword evidence="8" id="KW-0539">Nucleus</keyword>
<name>A0A177WX20_BATDL</name>
<reference evidence="12 13" key="1">
    <citation type="submission" date="2006-10" db="EMBL/GenBank/DDBJ databases">
        <title>The Genome Sequence of Batrachochytrium dendrobatidis JEL423.</title>
        <authorList>
            <consortium name="The Broad Institute Genome Sequencing Platform"/>
            <person name="Birren B."/>
            <person name="Lander E."/>
            <person name="Galagan J."/>
            <person name="Cuomo C."/>
            <person name="Devon K."/>
            <person name="Jaffe D."/>
            <person name="Butler J."/>
            <person name="Alvarez P."/>
            <person name="Gnerre S."/>
            <person name="Grabherr M."/>
            <person name="Kleber M."/>
            <person name="Mauceli E."/>
            <person name="Brockman W."/>
            <person name="Young S."/>
            <person name="LaButti K."/>
            <person name="Sykes S."/>
            <person name="DeCaprio D."/>
            <person name="Crawford M."/>
            <person name="Koehrsen M."/>
            <person name="Engels R."/>
            <person name="Montgomery P."/>
            <person name="Pearson M."/>
            <person name="Howarth C."/>
            <person name="Larson L."/>
            <person name="White J."/>
            <person name="O'Leary S."/>
            <person name="Kodira C."/>
            <person name="Zeng Q."/>
            <person name="Yandava C."/>
            <person name="Alvarado L."/>
            <person name="Longcore J."/>
            <person name="James T."/>
        </authorList>
    </citation>
    <scope>NUCLEOTIDE SEQUENCE [LARGE SCALE GENOMIC DNA]</scope>
    <source>
        <strain evidence="12 13">JEL423</strain>
    </source>
</reference>
<dbReference type="GO" id="GO:0015031">
    <property type="term" value="P:protein transport"/>
    <property type="evidence" value="ECO:0007669"/>
    <property type="project" value="UniProtKB-KW"/>
</dbReference>
<dbReference type="Proteomes" id="UP000077115">
    <property type="component" value="Unassembled WGS sequence"/>
</dbReference>
<evidence type="ECO:0000256" key="6">
    <source>
        <dbReference type="ARBA" id="ARBA00023010"/>
    </source>
</evidence>
<gene>
    <name evidence="12" type="ORF">BDEG_27697</name>
</gene>
<dbReference type="OrthoDB" id="420884at2759"/>
<reference evidence="12 13" key="2">
    <citation type="submission" date="2016-05" db="EMBL/GenBank/DDBJ databases">
        <title>Lineage-specific infection strategies underlie the spectrum of fungal disease in amphibians.</title>
        <authorList>
            <person name="Cuomo C.A."/>
            <person name="Farrer R.A."/>
            <person name="James T."/>
            <person name="Longcore J."/>
            <person name="Birren B."/>
        </authorList>
    </citation>
    <scope>NUCLEOTIDE SEQUENCE [LARGE SCALE GENOMIC DNA]</scope>
    <source>
        <strain evidence="12 13">JEL423</strain>
    </source>
</reference>
<dbReference type="GO" id="GO:0016973">
    <property type="term" value="P:poly(A)+ mRNA export from nucleus"/>
    <property type="evidence" value="ECO:0007669"/>
    <property type="project" value="InterPro"/>
</dbReference>
<evidence type="ECO:0000256" key="4">
    <source>
        <dbReference type="ARBA" id="ARBA00022816"/>
    </source>
</evidence>
<dbReference type="GO" id="GO:0000822">
    <property type="term" value="F:inositol hexakisphosphate binding"/>
    <property type="evidence" value="ECO:0007669"/>
    <property type="project" value="TreeGrafter"/>
</dbReference>
<dbReference type="eggNOG" id="KOG2412">
    <property type="taxonomic scope" value="Eukaryota"/>
</dbReference>
<keyword evidence="5" id="KW-0653">Protein transport</keyword>
<dbReference type="VEuPathDB" id="FungiDB:BDEG_27697"/>
<keyword evidence="11" id="KW-0175">Coiled coil</keyword>
<sequence>MGRFGIIDTDSNVSCSATTTLASKTPTSTPNSTAAPNTKSPLHQHAIFNYTKGSVLHHPQAFTPTAIRSTPNSVQSTPNVMNQYTLDYSSKINSESSVKSTKSAPSMTSPLAKYSGHISSVASTPHSKQSPIPSQRFVKSVRILQSLGANNHIDKKNAEIHFTSMTVAKADEHLQAFSQIHEQSKSMNQHEHASLVEELEAQRIRFETLNQAQKQKVQSSISTIKQRNAQLVQNIQDSIQHIRDNEEKEMKQLRDLKSQEEAAKKQQIEAAAIRKAKLERAEAEAEAARADATAKHIAAQKEKIVAAELEQQAVEKQKAQQTQALVENSPHIASDDAWKVAEPYISTVLSIKTKIKPSLMADPTLRNRVFTAKMAITQRIGQLTRSQVKILEIVKSLHANLESCKSHPQLYEFVMDLTAKQIIKQAETEVAVKRNMAFPLANVCVILYEKHTKLLDILLGRMMKKCPFIVPRYIRKLQTDSMVAYQKKSGYKEVDGSMETEIQYGERMCGILSLYAAMIQTTTVKNNHGIENGWKWMARILNMKPRRITPLLIHTFLEISGHSLVKTYNRQVLKMVRYIVQILIPMIPVAANASTTRLSLMLNETILRNGSIPVFEGSQLER</sequence>
<evidence type="ECO:0000313" key="12">
    <source>
        <dbReference type="EMBL" id="OAJ44472.1"/>
    </source>
</evidence>
<dbReference type="GO" id="GO:0005543">
    <property type="term" value="F:phospholipid binding"/>
    <property type="evidence" value="ECO:0007669"/>
    <property type="project" value="TreeGrafter"/>
</dbReference>
<keyword evidence="6" id="KW-0811">Translocation</keyword>
<dbReference type="Gene3D" id="1.25.40.510">
    <property type="entry name" value="GLE1-like"/>
    <property type="match status" value="1"/>
</dbReference>
<dbReference type="InterPro" id="IPR038506">
    <property type="entry name" value="GLE1-like_sf"/>
</dbReference>
<accession>A0A177WX20</accession>
<dbReference type="GO" id="GO:0044614">
    <property type="term" value="C:nuclear pore cytoplasmic filaments"/>
    <property type="evidence" value="ECO:0007669"/>
    <property type="project" value="TreeGrafter"/>
</dbReference>
<dbReference type="InterPro" id="IPR012476">
    <property type="entry name" value="GLE1"/>
</dbReference>
<dbReference type="PANTHER" id="PTHR12960:SF0">
    <property type="entry name" value="MRNA EXPORT FACTOR GLE1"/>
    <property type="match status" value="1"/>
</dbReference>
<keyword evidence="3" id="KW-0813">Transport</keyword>
<evidence type="ECO:0000256" key="9">
    <source>
        <dbReference type="ARBA" id="ARBA00026227"/>
    </source>
</evidence>
<keyword evidence="4" id="KW-0509">mRNA transport</keyword>
<organism evidence="12 13">
    <name type="scientific">Batrachochytrium dendrobatidis (strain JEL423)</name>
    <dbReference type="NCBI Taxonomy" id="403673"/>
    <lineage>
        <taxon>Eukaryota</taxon>
        <taxon>Fungi</taxon>
        <taxon>Fungi incertae sedis</taxon>
        <taxon>Chytridiomycota</taxon>
        <taxon>Chytridiomycota incertae sedis</taxon>
        <taxon>Chytridiomycetes</taxon>
        <taxon>Rhizophydiales</taxon>
        <taxon>Rhizophydiales incertae sedis</taxon>
        <taxon>Batrachochytrium</taxon>
    </lineage>
</organism>
<feature type="coiled-coil region" evidence="11">
    <location>
        <begin position="196"/>
        <end position="319"/>
    </location>
</feature>
<protein>
    <recommendedName>
        <fullName evidence="9">mRNA export factor GLE1</fullName>
    </recommendedName>
    <alternativeName>
        <fullName evidence="10">Nucleoporin GLE1</fullName>
    </alternativeName>
</protein>
<evidence type="ECO:0000256" key="11">
    <source>
        <dbReference type="SAM" id="Coils"/>
    </source>
</evidence>
<dbReference type="PANTHER" id="PTHR12960">
    <property type="entry name" value="GLE-1-RELATED"/>
    <property type="match status" value="1"/>
</dbReference>
<evidence type="ECO:0000256" key="5">
    <source>
        <dbReference type="ARBA" id="ARBA00022927"/>
    </source>
</evidence>
<dbReference type="GO" id="GO:0031369">
    <property type="term" value="F:translation initiation factor binding"/>
    <property type="evidence" value="ECO:0007669"/>
    <property type="project" value="TreeGrafter"/>
</dbReference>
<evidence type="ECO:0000256" key="3">
    <source>
        <dbReference type="ARBA" id="ARBA00022448"/>
    </source>
</evidence>
<evidence type="ECO:0000256" key="7">
    <source>
        <dbReference type="ARBA" id="ARBA00023132"/>
    </source>
</evidence>
<comment type="subcellular location">
    <subcellularLocation>
        <location evidence="1">Nucleus</location>
        <location evidence="1">Nuclear pore complex</location>
    </subcellularLocation>
</comment>
<evidence type="ECO:0000256" key="1">
    <source>
        <dbReference type="ARBA" id="ARBA00004567"/>
    </source>
</evidence>
<comment type="similarity">
    <text evidence="2">Belongs to the GLE1 family.</text>
</comment>
<evidence type="ECO:0000313" key="13">
    <source>
        <dbReference type="Proteomes" id="UP000077115"/>
    </source>
</evidence>
<evidence type="ECO:0000256" key="8">
    <source>
        <dbReference type="ARBA" id="ARBA00023242"/>
    </source>
</evidence>
<dbReference type="STRING" id="403673.A0A177WX20"/>
<dbReference type="EMBL" id="DS022312">
    <property type="protein sequence ID" value="OAJ44472.1"/>
    <property type="molecule type" value="Genomic_DNA"/>
</dbReference>
<dbReference type="GO" id="GO:0005737">
    <property type="term" value="C:cytoplasm"/>
    <property type="evidence" value="ECO:0007669"/>
    <property type="project" value="TreeGrafter"/>
</dbReference>
<keyword evidence="7" id="KW-0906">Nuclear pore complex</keyword>
<evidence type="ECO:0000256" key="2">
    <source>
        <dbReference type="ARBA" id="ARBA00011056"/>
    </source>
</evidence>
<proteinExistence type="inferred from homology"/>
<dbReference type="AlphaFoldDB" id="A0A177WX20"/>
<evidence type="ECO:0000256" key="10">
    <source>
        <dbReference type="ARBA" id="ARBA00029983"/>
    </source>
</evidence>